<protein>
    <submittedName>
        <fullName evidence="1">Uncharacterized protein</fullName>
    </submittedName>
</protein>
<name>A0A0A9GXN1_ARUDO</name>
<evidence type="ECO:0000313" key="1">
    <source>
        <dbReference type="EMBL" id="JAE29740.1"/>
    </source>
</evidence>
<organism evidence="1">
    <name type="scientific">Arundo donax</name>
    <name type="common">Giant reed</name>
    <name type="synonym">Donax arundinaceus</name>
    <dbReference type="NCBI Taxonomy" id="35708"/>
    <lineage>
        <taxon>Eukaryota</taxon>
        <taxon>Viridiplantae</taxon>
        <taxon>Streptophyta</taxon>
        <taxon>Embryophyta</taxon>
        <taxon>Tracheophyta</taxon>
        <taxon>Spermatophyta</taxon>
        <taxon>Magnoliopsida</taxon>
        <taxon>Liliopsida</taxon>
        <taxon>Poales</taxon>
        <taxon>Poaceae</taxon>
        <taxon>PACMAD clade</taxon>
        <taxon>Arundinoideae</taxon>
        <taxon>Arundineae</taxon>
        <taxon>Arundo</taxon>
    </lineage>
</organism>
<reference evidence="1" key="1">
    <citation type="submission" date="2014-09" db="EMBL/GenBank/DDBJ databases">
        <authorList>
            <person name="Magalhaes I.L.F."/>
            <person name="Oliveira U."/>
            <person name="Santos F.R."/>
            <person name="Vidigal T.H.D.A."/>
            <person name="Brescovit A.D."/>
            <person name="Santos A.J."/>
        </authorList>
    </citation>
    <scope>NUCLEOTIDE SEQUENCE</scope>
    <source>
        <tissue evidence="1">Shoot tissue taken approximately 20 cm above the soil surface</tissue>
    </source>
</reference>
<dbReference type="EMBL" id="GBRH01168156">
    <property type="protein sequence ID" value="JAE29740.1"/>
    <property type="molecule type" value="Transcribed_RNA"/>
</dbReference>
<accession>A0A0A9GXN1</accession>
<dbReference type="AlphaFoldDB" id="A0A0A9GXN1"/>
<sequence length="29" mass="3416">MLAFFYCSCNIKSSSYAICFQFTIFTYCI</sequence>
<proteinExistence type="predicted"/>
<reference evidence="1" key="2">
    <citation type="journal article" date="2015" name="Data Brief">
        <title>Shoot transcriptome of the giant reed, Arundo donax.</title>
        <authorList>
            <person name="Barrero R.A."/>
            <person name="Guerrero F.D."/>
            <person name="Moolhuijzen P."/>
            <person name="Goolsby J.A."/>
            <person name="Tidwell J."/>
            <person name="Bellgard S.E."/>
            <person name="Bellgard M.I."/>
        </authorList>
    </citation>
    <scope>NUCLEOTIDE SEQUENCE</scope>
    <source>
        <tissue evidence="1">Shoot tissue taken approximately 20 cm above the soil surface</tissue>
    </source>
</reference>